<name>A0A915DNH0_9BILA</name>
<dbReference type="AlphaFoldDB" id="A0A915DNH0"/>
<sequence>MYQVDVSSRCIKSSVYQVDVSSHNLYQVDIIRRRMQTNRIIPNQGVFLALYEVWLYEGLLMGCTKDSV</sequence>
<organism evidence="1 2">
    <name type="scientific">Ditylenchus dipsaci</name>
    <dbReference type="NCBI Taxonomy" id="166011"/>
    <lineage>
        <taxon>Eukaryota</taxon>
        <taxon>Metazoa</taxon>
        <taxon>Ecdysozoa</taxon>
        <taxon>Nematoda</taxon>
        <taxon>Chromadorea</taxon>
        <taxon>Rhabditida</taxon>
        <taxon>Tylenchina</taxon>
        <taxon>Tylenchomorpha</taxon>
        <taxon>Sphaerularioidea</taxon>
        <taxon>Anguinidae</taxon>
        <taxon>Anguininae</taxon>
        <taxon>Ditylenchus</taxon>
    </lineage>
</organism>
<proteinExistence type="predicted"/>
<dbReference type="WBParaSite" id="jg21228">
    <property type="protein sequence ID" value="jg21228"/>
    <property type="gene ID" value="jg21228"/>
</dbReference>
<keyword evidence="1" id="KW-1185">Reference proteome</keyword>
<evidence type="ECO:0000313" key="1">
    <source>
        <dbReference type="Proteomes" id="UP000887574"/>
    </source>
</evidence>
<dbReference type="Proteomes" id="UP000887574">
    <property type="component" value="Unplaced"/>
</dbReference>
<evidence type="ECO:0000313" key="2">
    <source>
        <dbReference type="WBParaSite" id="jg21228"/>
    </source>
</evidence>
<accession>A0A915DNH0</accession>
<reference evidence="2" key="1">
    <citation type="submission" date="2022-11" db="UniProtKB">
        <authorList>
            <consortium name="WormBaseParasite"/>
        </authorList>
    </citation>
    <scope>IDENTIFICATION</scope>
</reference>
<protein>
    <submittedName>
        <fullName evidence="2">Uncharacterized protein</fullName>
    </submittedName>
</protein>